<protein>
    <submittedName>
        <fullName evidence="2">Uncharacterized protein</fullName>
    </submittedName>
</protein>
<evidence type="ECO:0000313" key="2">
    <source>
        <dbReference type="EMBL" id="KAF1992604.1"/>
    </source>
</evidence>
<dbReference type="AlphaFoldDB" id="A0A6G1HHP5"/>
<proteinExistence type="predicted"/>
<name>A0A6G1HHP5_9PEZI</name>
<reference evidence="2" key="1">
    <citation type="journal article" date="2020" name="Stud. Mycol.">
        <title>101 Dothideomycetes genomes: a test case for predicting lifestyles and emergence of pathogens.</title>
        <authorList>
            <person name="Haridas S."/>
            <person name="Albert R."/>
            <person name="Binder M."/>
            <person name="Bloem J."/>
            <person name="Labutti K."/>
            <person name="Salamov A."/>
            <person name="Andreopoulos B."/>
            <person name="Baker S."/>
            <person name="Barry K."/>
            <person name="Bills G."/>
            <person name="Bluhm B."/>
            <person name="Cannon C."/>
            <person name="Castanera R."/>
            <person name="Culley D."/>
            <person name="Daum C."/>
            <person name="Ezra D."/>
            <person name="Gonzalez J."/>
            <person name="Henrissat B."/>
            <person name="Kuo A."/>
            <person name="Liang C."/>
            <person name="Lipzen A."/>
            <person name="Lutzoni F."/>
            <person name="Magnuson J."/>
            <person name="Mondo S."/>
            <person name="Nolan M."/>
            <person name="Ohm R."/>
            <person name="Pangilinan J."/>
            <person name="Park H.-J."/>
            <person name="Ramirez L."/>
            <person name="Alfaro M."/>
            <person name="Sun H."/>
            <person name="Tritt A."/>
            <person name="Yoshinaga Y."/>
            <person name="Zwiers L.-H."/>
            <person name="Turgeon B."/>
            <person name="Goodwin S."/>
            <person name="Spatafora J."/>
            <person name="Crous P."/>
            <person name="Grigoriev I."/>
        </authorList>
    </citation>
    <scope>NUCLEOTIDE SEQUENCE</scope>
    <source>
        <strain evidence="2">CBS 113979</strain>
    </source>
</reference>
<organism evidence="2 3">
    <name type="scientific">Aulographum hederae CBS 113979</name>
    <dbReference type="NCBI Taxonomy" id="1176131"/>
    <lineage>
        <taxon>Eukaryota</taxon>
        <taxon>Fungi</taxon>
        <taxon>Dikarya</taxon>
        <taxon>Ascomycota</taxon>
        <taxon>Pezizomycotina</taxon>
        <taxon>Dothideomycetes</taxon>
        <taxon>Pleosporomycetidae</taxon>
        <taxon>Aulographales</taxon>
        <taxon>Aulographaceae</taxon>
    </lineage>
</organism>
<dbReference type="EMBL" id="ML977137">
    <property type="protein sequence ID" value="KAF1992604.1"/>
    <property type="molecule type" value="Genomic_DNA"/>
</dbReference>
<feature type="region of interest" description="Disordered" evidence="1">
    <location>
        <begin position="1"/>
        <end position="64"/>
    </location>
</feature>
<gene>
    <name evidence="2" type="ORF">K402DRAFT_388252</name>
</gene>
<keyword evidence="3" id="KW-1185">Reference proteome</keyword>
<feature type="compositionally biased region" description="Low complexity" evidence="1">
    <location>
        <begin position="23"/>
        <end position="44"/>
    </location>
</feature>
<sequence>MSAREGGSMSMMRVKLSPQRQTQASPHSPQSPSPAKSSQPSQSQMVSLGDAQLRVRVPDDLTSA</sequence>
<evidence type="ECO:0000256" key="1">
    <source>
        <dbReference type="SAM" id="MobiDB-lite"/>
    </source>
</evidence>
<evidence type="ECO:0000313" key="3">
    <source>
        <dbReference type="Proteomes" id="UP000800041"/>
    </source>
</evidence>
<accession>A0A6G1HHP5</accession>
<dbReference type="Proteomes" id="UP000800041">
    <property type="component" value="Unassembled WGS sequence"/>
</dbReference>